<feature type="chain" id="PRO_5045963076" evidence="5">
    <location>
        <begin position="27"/>
        <end position="209"/>
    </location>
</feature>
<evidence type="ECO:0000259" key="6">
    <source>
        <dbReference type="PROSITE" id="PS51123"/>
    </source>
</evidence>
<dbReference type="InterPro" id="IPR006665">
    <property type="entry name" value="OmpA-like"/>
</dbReference>
<dbReference type="CDD" id="cd07185">
    <property type="entry name" value="OmpA_C-like"/>
    <property type="match status" value="1"/>
</dbReference>
<feature type="signal peptide" evidence="5">
    <location>
        <begin position="1"/>
        <end position="26"/>
    </location>
</feature>
<keyword evidence="5" id="KW-0732">Signal</keyword>
<dbReference type="PROSITE" id="PS51123">
    <property type="entry name" value="OMPA_2"/>
    <property type="match status" value="1"/>
</dbReference>
<dbReference type="Gene3D" id="3.30.1330.60">
    <property type="entry name" value="OmpA-like domain"/>
    <property type="match status" value="1"/>
</dbReference>
<name>A0ABU8XXC5_9PROT</name>
<evidence type="ECO:0000256" key="5">
    <source>
        <dbReference type="SAM" id="SignalP"/>
    </source>
</evidence>
<keyword evidence="2 4" id="KW-0472">Membrane</keyword>
<keyword evidence="3" id="KW-0998">Cell outer membrane</keyword>
<evidence type="ECO:0000313" key="8">
    <source>
        <dbReference type="Proteomes" id="UP001375743"/>
    </source>
</evidence>
<proteinExistence type="predicted"/>
<comment type="caution">
    <text evidence="7">The sequence shown here is derived from an EMBL/GenBank/DDBJ whole genome shotgun (WGS) entry which is preliminary data.</text>
</comment>
<evidence type="ECO:0000256" key="3">
    <source>
        <dbReference type="ARBA" id="ARBA00023237"/>
    </source>
</evidence>
<dbReference type="PROSITE" id="PS01068">
    <property type="entry name" value="OMPA_1"/>
    <property type="match status" value="1"/>
</dbReference>
<feature type="domain" description="OmpA-like" evidence="6">
    <location>
        <begin position="93"/>
        <end position="209"/>
    </location>
</feature>
<organism evidence="7 8">
    <name type="scientific">Benzoatithermus flavus</name>
    <dbReference type="NCBI Taxonomy" id="3108223"/>
    <lineage>
        <taxon>Bacteria</taxon>
        <taxon>Pseudomonadati</taxon>
        <taxon>Pseudomonadota</taxon>
        <taxon>Alphaproteobacteria</taxon>
        <taxon>Geminicoccales</taxon>
        <taxon>Geminicoccaceae</taxon>
        <taxon>Benzoatithermus</taxon>
    </lineage>
</organism>
<comment type="subcellular location">
    <subcellularLocation>
        <location evidence="1">Cell outer membrane</location>
    </subcellularLocation>
</comment>
<reference evidence="7 8" key="1">
    <citation type="submission" date="2024-01" db="EMBL/GenBank/DDBJ databases">
        <title>Multi-omics insights into the function and evolution of sodium benzoate biodegradation pathways in Benzoatithermus flavus gen. nov., sp. nov. from hot spring.</title>
        <authorList>
            <person name="Hu C.-J."/>
            <person name="Li W.-J."/>
        </authorList>
    </citation>
    <scope>NUCLEOTIDE SEQUENCE [LARGE SCALE GENOMIC DNA]</scope>
    <source>
        <strain evidence="7 8">SYSU G07066</strain>
    </source>
</reference>
<dbReference type="InterPro" id="IPR050330">
    <property type="entry name" value="Bact_OuterMem_StrucFunc"/>
</dbReference>
<dbReference type="SUPFAM" id="SSF103088">
    <property type="entry name" value="OmpA-like"/>
    <property type="match status" value="1"/>
</dbReference>
<evidence type="ECO:0000256" key="2">
    <source>
        <dbReference type="ARBA" id="ARBA00023136"/>
    </source>
</evidence>
<dbReference type="RefSeq" id="WP_418161692.1">
    <property type="nucleotide sequence ID" value="NZ_JBBLZC010000036.1"/>
</dbReference>
<evidence type="ECO:0000256" key="4">
    <source>
        <dbReference type="PROSITE-ProRule" id="PRU00473"/>
    </source>
</evidence>
<dbReference type="InterPro" id="IPR036737">
    <property type="entry name" value="OmpA-like_sf"/>
</dbReference>
<dbReference type="PANTHER" id="PTHR30329:SF21">
    <property type="entry name" value="LIPOPROTEIN YIAD-RELATED"/>
    <property type="match status" value="1"/>
</dbReference>
<dbReference type="Proteomes" id="UP001375743">
    <property type="component" value="Unassembled WGS sequence"/>
</dbReference>
<keyword evidence="8" id="KW-1185">Reference proteome</keyword>
<dbReference type="EMBL" id="JBBLZC010000036">
    <property type="protein sequence ID" value="MEK0085842.1"/>
    <property type="molecule type" value="Genomic_DNA"/>
</dbReference>
<dbReference type="PRINTS" id="PR01021">
    <property type="entry name" value="OMPADOMAIN"/>
</dbReference>
<dbReference type="PANTHER" id="PTHR30329">
    <property type="entry name" value="STATOR ELEMENT OF FLAGELLAR MOTOR COMPLEX"/>
    <property type="match status" value="1"/>
</dbReference>
<sequence length="209" mass="22311">MSSSPAPRPIAFAVLLLLAGALPGSAAVAGDVALFQSRLPSVAELAFLLWSKPVRPEPARRTRSLWTRDNLDLGPHAAGVVQATGEAGDAAPSEAPARGFAFLIRFAFASTEILPESRPFLDRVGELLASEEAAGRRLRVVGHADATGPEIYNQKLSEARAAAVRGYLMAWYGIAPERLAAEGVGEREPRQGTDPYDPINRRVEFLAAD</sequence>
<evidence type="ECO:0000256" key="1">
    <source>
        <dbReference type="ARBA" id="ARBA00004442"/>
    </source>
</evidence>
<accession>A0ABU8XXC5</accession>
<evidence type="ECO:0000313" key="7">
    <source>
        <dbReference type="EMBL" id="MEK0085842.1"/>
    </source>
</evidence>
<dbReference type="InterPro" id="IPR006690">
    <property type="entry name" value="OMPA-like_CS"/>
</dbReference>
<dbReference type="InterPro" id="IPR006664">
    <property type="entry name" value="OMP_bac"/>
</dbReference>
<protein>
    <submittedName>
        <fullName evidence="7">OmpA family protein</fullName>
    </submittedName>
</protein>
<gene>
    <name evidence="7" type="ORF">U1T56_22025</name>
</gene>
<dbReference type="Pfam" id="PF00691">
    <property type="entry name" value="OmpA"/>
    <property type="match status" value="1"/>
</dbReference>